<proteinExistence type="predicted"/>
<dbReference type="AlphaFoldDB" id="A0A388SVK1"/>
<reference evidence="2 3" key="1">
    <citation type="submission" date="2018-07" db="EMBL/GenBank/DDBJ databases">
        <title>Whole Genome Shotgun Sequence of Streptomyces spongiicola strain 531S.</title>
        <authorList>
            <person name="Dohra H."/>
            <person name="Kodani S."/>
        </authorList>
    </citation>
    <scope>NUCLEOTIDE SEQUENCE [LARGE SCALE GENOMIC DNA]</scope>
    <source>
        <strain evidence="2 3">531S</strain>
    </source>
</reference>
<evidence type="ECO:0000313" key="3">
    <source>
        <dbReference type="Proteomes" id="UP000265354"/>
    </source>
</evidence>
<evidence type="ECO:0000313" key="2">
    <source>
        <dbReference type="EMBL" id="GBQ00673.1"/>
    </source>
</evidence>
<dbReference type="Proteomes" id="UP000265354">
    <property type="component" value="Unassembled WGS sequence"/>
</dbReference>
<protein>
    <submittedName>
        <fullName evidence="2">Uncharacterized protein</fullName>
    </submittedName>
</protein>
<feature type="compositionally biased region" description="Low complexity" evidence="1">
    <location>
        <begin position="1"/>
        <end position="17"/>
    </location>
</feature>
<sequence>MAISSAAAGTAAVASGTPNGLTIAQKSTRRSRKADSASASGVDRIGASGTWCGAVPVRRARGGDVVRGRGATDGDVVRDTKGG</sequence>
<organism evidence="2 3">
    <name type="scientific">Streptomyces spongiicola</name>
    <dbReference type="NCBI Taxonomy" id="1690221"/>
    <lineage>
        <taxon>Bacteria</taxon>
        <taxon>Bacillati</taxon>
        <taxon>Actinomycetota</taxon>
        <taxon>Actinomycetes</taxon>
        <taxon>Kitasatosporales</taxon>
        <taxon>Streptomycetaceae</taxon>
        <taxon>Streptomyces</taxon>
    </lineage>
</organism>
<gene>
    <name evidence="2" type="ORF">SSP531S_20910</name>
</gene>
<feature type="region of interest" description="Disordered" evidence="1">
    <location>
        <begin position="1"/>
        <end position="49"/>
    </location>
</feature>
<accession>A0A388SVK1</accession>
<name>A0A388SVK1_9ACTN</name>
<dbReference type="EMBL" id="BGZL01000005">
    <property type="protein sequence ID" value="GBQ00673.1"/>
    <property type="molecule type" value="Genomic_DNA"/>
</dbReference>
<feature type="region of interest" description="Disordered" evidence="1">
    <location>
        <begin position="64"/>
        <end position="83"/>
    </location>
</feature>
<evidence type="ECO:0000256" key="1">
    <source>
        <dbReference type="SAM" id="MobiDB-lite"/>
    </source>
</evidence>
<comment type="caution">
    <text evidence="2">The sequence shown here is derived from an EMBL/GenBank/DDBJ whole genome shotgun (WGS) entry which is preliminary data.</text>
</comment>